<gene>
    <name evidence="1" type="ORF">GCM10011494_37470</name>
</gene>
<evidence type="ECO:0000313" key="2">
    <source>
        <dbReference type="Proteomes" id="UP000608154"/>
    </source>
</evidence>
<keyword evidence="2" id="KW-1185">Reference proteome</keyword>
<organism evidence="1 2">
    <name type="scientific">Novosphingobium endophyticum</name>
    <dbReference type="NCBI Taxonomy" id="1955250"/>
    <lineage>
        <taxon>Bacteria</taxon>
        <taxon>Pseudomonadati</taxon>
        <taxon>Pseudomonadota</taxon>
        <taxon>Alphaproteobacteria</taxon>
        <taxon>Sphingomonadales</taxon>
        <taxon>Sphingomonadaceae</taxon>
        <taxon>Novosphingobium</taxon>
    </lineage>
</organism>
<sequence>MVERAGAPDEVLEQIVEFGLERRVFLRLAILFFEIEDQRHQRFGDIAPTEPAEMTGIVRQCAQAVYGRLGSHNPGAWQRRAVKSRGFAR</sequence>
<dbReference type="AlphaFoldDB" id="A0A916X669"/>
<reference evidence="1" key="2">
    <citation type="submission" date="2020-09" db="EMBL/GenBank/DDBJ databases">
        <authorList>
            <person name="Sun Q."/>
            <person name="Zhou Y."/>
        </authorList>
    </citation>
    <scope>NUCLEOTIDE SEQUENCE</scope>
    <source>
        <strain evidence="1">CGMCC 1.15095</strain>
    </source>
</reference>
<evidence type="ECO:0000313" key="1">
    <source>
        <dbReference type="EMBL" id="GGC15145.1"/>
    </source>
</evidence>
<name>A0A916X669_9SPHN</name>
<dbReference type="EMBL" id="BMHK01000049">
    <property type="protein sequence ID" value="GGC15145.1"/>
    <property type="molecule type" value="Genomic_DNA"/>
</dbReference>
<dbReference type="Proteomes" id="UP000608154">
    <property type="component" value="Unassembled WGS sequence"/>
</dbReference>
<proteinExistence type="predicted"/>
<protein>
    <submittedName>
        <fullName evidence="1">Uncharacterized protein</fullName>
    </submittedName>
</protein>
<comment type="caution">
    <text evidence="1">The sequence shown here is derived from an EMBL/GenBank/DDBJ whole genome shotgun (WGS) entry which is preliminary data.</text>
</comment>
<accession>A0A916X669</accession>
<reference evidence="1" key="1">
    <citation type="journal article" date="2014" name="Int. J. Syst. Evol. Microbiol.">
        <title>Complete genome sequence of Corynebacterium casei LMG S-19264T (=DSM 44701T), isolated from a smear-ripened cheese.</title>
        <authorList>
            <consortium name="US DOE Joint Genome Institute (JGI-PGF)"/>
            <person name="Walter F."/>
            <person name="Albersmeier A."/>
            <person name="Kalinowski J."/>
            <person name="Ruckert C."/>
        </authorList>
    </citation>
    <scope>NUCLEOTIDE SEQUENCE</scope>
    <source>
        <strain evidence="1">CGMCC 1.15095</strain>
    </source>
</reference>